<protein>
    <submittedName>
        <fullName evidence="2">Metal-dependent phosphohydrolase</fullName>
    </submittedName>
</protein>
<proteinExistence type="predicted"/>
<dbReference type="PANTHER" id="PTHR40202:SF1">
    <property type="entry name" value="HD DOMAIN-CONTAINING PROTEIN"/>
    <property type="match status" value="1"/>
</dbReference>
<dbReference type="Proteomes" id="UP000050874">
    <property type="component" value="Unassembled WGS sequence"/>
</dbReference>
<accession>A0A0R2PTG1</accession>
<evidence type="ECO:0000313" key="3">
    <source>
        <dbReference type="Proteomes" id="UP000050874"/>
    </source>
</evidence>
<dbReference type="EMBL" id="LIAV01000221">
    <property type="protein sequence ID" value="KRO39347.1"/>
    <property type="molecule type" value="Genomic_DNA"/>
</dbReference>
<keyword evidence="2" id="KW-0378">Hydrolase</keyword>
<name>A0A0R2PTG1_9GAMM</name>
<organism evidence="2 3">
    <name type="scientific">SAR86 cluster bacterium BACL1 MAG-120920-bin57</name>
    <dbReference type="NCBI Taxonomy" id="1655571"/>
    <lineage>
        <taxon>Bacteria</taxon>
        <taxon>Pseudomonadati</taxon>
        <taxon>Pseudomonadota</taxon>
        <taxon>Gammaproteobacteria</taxon>
        <taxon>SAR86 cluster</taxon>
    </lineage>
</organism>
<dbReference type="SUPFAM" id="SSF109604">
    <property type="entry name" value="HD-domain/PDEase-like"/>
    <property type="match status" value="1"/>
</dbReference>
<evidence type="ECO:0000259" key="1">
    <source>
        <dbReference type="Pfam" id="PF01966"/>
    </source>
</evidence>
<dbReference type="InterPro" id="IPR006674">
    <property type="entry name" value="HD_domain"/>
</dbReference>
<dbReference type="AlphaFoldDB" id="A0A0R2PTG1"/>
<comment type="caution">
    <text evidence="2">The sequence shown here is derived from an EMBL/GenBank/DDBJ whole genome shotgun (WGS) entry which is preliminary data.</text>
</comment>
<reference evidence="3" key="1">
    <citation type="submission" date="2015-10" db="EMBL/GenBank/DDBJ databases">
        <title>Metagenome-Assembled Genomes uncover a global brackish microbiome.</title>
        <authorList>
            <person name="Hugerth L.W."/>
            <person name="Larsson J."/>
            <person name="Alneberg J."/>
            <person name="Lindh M.V."/>
            <person name="Legrand C."/>
            <person name="Pinhassi J."/>
            <person name="Andersson A."/>
        </authorList>
    </citation>
    <scope>NUCLEOTIDE SEQUENCE [LARGE SCALE GENOMIC DNA]</scope>
</reference>
<gene>
    <name evidence="2" type="ORF">ABR63_04115</name>
</gene>
<feature type="domain" description="HD" evidence="1">
    <location>
        <begin position="51"/>
        <end position="116"/>
    </location>
</feature>
<dbReference type="GO" id="GO:0016787">
    <property type="term" value="F:hydrolase activity"/>
    <property type="evidence" value="ECO:0007669"/>
    <property type="project" value="UniProtKB-KW"/>
</dbReference>
<dbReference type="InterPro" id="IPR052567">
    <property type="entry name" value="OP_Dioxygenase"/>
</dbReference>
<dbReference type="PANTHER" id="PTHR40202">
    <property type="match status" value="1"/>
</dbReference>
<dbReference type="Pfam" id="PF01966">
    <property type="entry name" value="HD"/>
    <property type="match status" value="1"/>
</dbReference>
<dbReference type="Gene3D" id="1.10.3210.10">
    <property type="entry name" value="Hypothetical protein af1432"/>
    <property type="match status" value="1"/>
</dbReference>
<evidence type="ECO:0000313" key="2">
    <source>
        <dbReference type="EMBL" id="KRO39347.1"/>
    </source>
</evidence>
<sequence>MFTRMDQSTQAEWQHISEQHMPYIFDMPKRIMSMLEQLQELSLGFGTDQLHHALQTATMARRAGADDEMVLLSLVHDIGKVINVPNHGQIAAEIIKPYISEDAYHIIRTHQDFQGEHYYQYMGKPQDLRNQYKDESWYGKAVEFTDEWDQAAFDPSYETDSLESFEPLINKFFATPHTI</sequence>